<proteinExistence type="predicted"/>
<dbReference type="PATRIC" id="fig|582680.6.peg.821"/>
<keyword evidence="3" id="KW-1185">Reference proteome</keyword>
<dbReference type="SUPFAM" id="SSF55298">
    <property type="entry name" value="YjgF-like"/>
    <property type="match status" value="1"/>
</dbReference>
<dbReference type="CDD" id="cd00448">
    <property type="entry name" value="YjgF_YER057c_UK114_family"/>
    <property type="match status" value="1"/>
</dbReference>
<evidence type="ECO:0000313" key="2">
    <source>
        <dbReference type="EMBL" id="KJL34542.1"/>
    </source>
</evidence>
<reference evidence="2 3" key="1">
    <citation type="submission" date="2015-02" db="EMBL/GenBank/DDBJ databases">
        <title>Draft genome sequences of ten Microbacterium spp. with emphasis on heavy metal contaminated environments.</title>
        <authorList>
            <person name="Corretto E."/>
        </authorList>
    </citation>
    <scope>NUCLEOTIDE SEQUENCE [LARGE SCALE GENOMIC DNA]</scope>
    <source>
        <strain evidence="2 3">ARN176</strain>
    </source>
</reference>
<dbReference type="RefSeq" id="WP_052680062.1">
    <property type="nucleotide sequence ID" value="NZ_JYIX01000027.1"/>
</dbReference>
<name>A0A0F0LMT8_9MICO</name>
<feature type="region of interest" description="Disordered" evidence="1">
    <location>
        <begin position="143"/>
        <end position="171"/>
    </location>
</feature>
<sequence>MIRTARPFVEAINPPSLAPPAGHFDRAVRIGPWLTVSGTSALTNLTGPVEERSLPADFRAQAELTFDNIAAVLAAVDAGFEHVYEIHATLARAEDFGTLNDIFRVRIPERGFVGSGYVAEFLGPGMLLEIEVRAYLPDFADGSTPRGPGAPIHPTDPIPAIDPTDPNGDHA</sequence>
<organism evidence="2 3">
    <name type="scientific">Microbacterium azadirachtae</name>
    <dbReference type="NCBI Taxonomy" id="582680"/>
    <lineage>
        <taxon>Bacteria</taxon>
        <taxon>Bacillati</taxon>
        <taxon>Actinomycetota</taxon>
        <taxon>Actinomycetes</taxon>
        <taxon>Micrococcales</taxon>
        <taxon>Microbacteriaceae</taxon>
        <taxon>Microbacterium</taxon>
    </lineage>
</organism>
<protein>
    <submittedName>
        <fullName evidence="2">Endoribonuclease L-PSP</fullName>
    </submittedName>
</protein>
<feature type="compositionally biased region" description="Low complexity" evidence="1">
    <location>
        <begin position="150"/>
        <end position="171"/>
    </location>
</feature>
<dbReference type="InterPro" id="IPR006175">
    <property type="entry name" value="YjgF/YER057c/UK114"/>
</dbReference>
<dbReference type="Gene3D" id="3.30.1330.40">
    <property type="entry name" value="RutC-like"/>
    <property type="match status" value="1"/>
</dbReference>
<comment type="caution">
    <text evidence="2">The sequence shown here is derived from an EMBL/GenBank/DDBJ whole genome shotgun (WGS) entry which is preliminary data.</text>
</comment>
<dbReference type="PANTHER" id="PTHR43857">
    <property type="entry name" value="BLR7761 PROTEIN"/>
    <property type="match status" value="1"/>
</dbReference>
<evidence type="ECO:0000313" key="3">
    <source>
        <dbReference type="Proteomes" id="UP000033740"/>
    </source>
</evidence>
<evidence type="ECO:0000256" key="1">
    <source>
        <dbReference type="SAM" id="MobiDB-lite"/>
    </source>
</evidence>
<dbReference type="AlphaFoldDB" id="A0A0F0LMT8"/>
<dbReference type="InterPro" id="IPR035959">
    <property type="entry name" value="RutC-like_sf"/>
</dbReference>
<dbReference type="STRING" id="582680.RS86_00797"/>
<dbReference type="Proteomes" id="UP000033740">
    <property type="component" value="Unassembled WGS sequence"/>
</dbReference>
<accession>A0A0F0LMT8</accession>
<gene>
    <name evidence="2" type="ORF">RS86_00797</name>
</gene>
<dbReference type="PANTHER" id="PTHR43857:SF1">
    <property type="entry name" value="YJGH FAMILY PROTEIN"/>
    <property type="match status" value="1"/>
</dbReference>
<dbReference type="EMBL" id="JYIX01000027">
    <property type="protein sequence ID" value="KJL34542.1"/>
    <property type="molecule type" value="Genomic_DNA"/>
</dbReference>
<dbReference type="Pfam" id="PF01042">
    <property type="entry name" value="Ribonuc_L-PSP"/>
    <property type="match status" value="1"/>
</dbReference>